<gene>
    <name evidence="1" type="ORF">H7J73_08455</name>
</gene>
<accession>A0ABT3C9A1</accession>
<keyword evidence="2" id="KW-1185">Reference proteome</keyword>
<dbReference type="EMBL" id="JACKTY010000020">
    <property type="protein sequence ID" value="MCV7226063.1"/>
    <property type="molecule type" value="Genomic_DNA"/>
</dbReference>
<dbReference type="Proteomes" id="UP001526201">
    <property type="component" value="Unassembled WGS sequence"/>
</dbReference>
<evidence type="ECO:0000313" key="1">
    <source>
        <dbReference type="EMBL" id="MCV7226063.1"/>
    </source>
</evidence>
<proteinExistence type="predicted"/>
<organism evidence="1 2">
    <name type="scientific">Mycolicibacterium komossense</name>
    <dbReference type="NCBI Taxonomy" id="1779"/>
    <lineage>
        <taxon>Bacteria</taxon>
        <taxon>Bacillati</taxon>
        <taxon>Actinomycetota</taxon>
        <taxon>Actinomycetes</taxon>
        <taxon>Mycobacteriales</taxon>
        <taxon>Mycobacteriaceae</taxon>
        <taxon>Mycolicibacterium</taxon>
    </lineage>
</organism>
<evidence type="ECO:0000313" key="2">
    <source>
        <dbReference type="Proteomes" id="UP001526201"/>
    </source>
</evidence>
<name>A0ABT3C9A1_9MYCO</name>
<evidence type="ECO:0008006" key="3">
    <source>
        <dbReference type="Google" id="ProtNLM"/>
    </source>
</evidence>
<comment type="caution">
    <text evidence="1">The sequence shown here is derived from an EMBL/GenBank/DDBJ whole genome shotgun (WGS) entry which is preliminary data.</text>
</comment>
<sequence length="171" mass="18185">MTGPTPNDPGLPLITPADLDPFVKNIDEAKATAMIDDALGQAVYYAPCINSPEFAHRGMAKSILRGAILRWNEAGTGAVQSQTTLSYGQTIDTRQPRKAMFFQSEIDQLKALCRSDDTGGAFNIDTLPASVTQHALACDLRLGGTTCSCGANLTGAAGYPLWENHPDDGWG</sequence>
<protein>
    <recommendedName>
        <fullName evidence="3">Head-to-tail adaptor</fullName>
    </recommendedName>
</protein>
<reference evidence="1 2" key="1">
    <citation type="journal article" date="2022" name="BMC Genomics">
        <title>Comparative genome analysis of mycobacteria focusing on tRNA and non-coding RNA.</title>
        <authorList>
            <person name="Behra P.R.K."/>
            <person name="Pettersson B.M.F."/>
            <person name="Ramesh M."/>
            <person name="Das S."/>
            <person name="Dasgupta S."/>
            <person name="Kirsebom L.A."/>
        </authorList>
    </citation>
    <scope>NUCLEOTIDE SEQUENCE [LARGE SCALE GENOMIC DNA]</scope>
    <source>
        <strain evidence="1 2">DSM 44078</strain>
    </source>
</reference>